<comment type="similarity">
    <text evidence="1">Belongs to the glycosyltransferase group 1 family. Glycosyltransferase 4 subfamily.</text>
</comment>
<dbReference type="Pfam" id="PF21269">
    <property type="entry name" value="TreT_GT1"/>
    <property type="match status" value="1"/>
</dbReference>
<comment type="subunit">
    <text evidence="2">Homodimer.</text>
</comment>
<dbReference type="GO" id="GO:0016757">
    <property type="term" value="F:glycosyltransferase activity"/>
    <property type="evidence" value="ECO:0007669"/>
    <property type="project" value="UniProtKB-KW"/>
</dbReference>
<keyword evidence="6" id="KW-0119">Carbohydrate metabolism</keyword>
<dbReference type="PANTHER" id="PTHR47779:SF1">
    <property type="entry name" value="SYNTHASE (CCG-9), PUTATIVE (AFU_ORTHOLOGUE AFUA_3G12100)-RELATED"/>
    <property type="match status" value="1"/>
</dbReference>
<dbReference type="SUPFAM" id="SSF53756">
    <property type="entry name" value="UDP-Glycosyltransferase/glycogen phosphorylase"/>
    <property type="match status" value="1"/>
</dbReference>
<feature type="domain" description="Trehalose synthase N-terminal" evidence="8">
    <location>
        <begin position="41"/>
        <end position="183"/>
    </location>
</feature>
<evidence type="ECO:0000259" key="8">
    <source>
        <dbReference type="Pfam" id="PF21269"/>
    </source>
</evidence>
<dbReference type="AlphaFoldDB" id="A0A1F5AAL7"/>
<dbReference type="PANTHER" id="PTHR47779">
    <property type="entry name" value="SYNTHASE (CCG-9), PUTATIVE (AFU_ORTHOLOGUE AFUA_3G12100)-RELATED"/>
    <property type="match status" value="1"/>
</dbReference>
<dbReference type="InterPro" id="IPR049438">
    <property type="entry name" value="TreT_GT1"/>
</dbReference>
<dbReference type="Proteomes" id="UP000177701">
    <property type="component" value="Unassembled WGS sequence"/>
</dbReference>
<keyword evidence="4" id="KW-0328">Glycosyltransferase</keyword>
<dbReference type="InterPro" id="IPR001296">
    <property type="entry name" value="Glyco_trans_1"/>
</dbReference>
<reference evidence="9 10" key="1">
    <citation type="journal article" date="2016" name="Nat. Commun.">
        <title>Thousands of microbial genomes shed light on interconnected biogeochemical processes in an aquifer system.</title>
        <authorList>
            <person name="Anantharaman K."/>
            <person name="Brown C.T."/>
            <person name="Hug L.A."/>
            <person name="Sharon I."/>
            <person name="Castelle C.J."/>
            <person name="Probst A.J."/>
            <person name="Thomas B.C."/>
            <person name="Singh A."/>
            <person name="Wilkins M.J."/>
            <person name="Karaoz U."/>
            <person name="Brodie E.L."/>
            <person name="Williams K.H."/>
            <person name="Hubbard S.S."/>
            <person name="Banfield J.F."/>
        </authorList>
    </citation>
    <scope>NUCLEOTIDE SEQUENCE [LARGE SCALE GENOMIC DNA]</scope>
</reference>
<dbReference type="Gene3D" id="3.40.50.2000">
    <property type="entry name" value="Glycogen Phosphorylase B"/>
    <property type="match status" value="2"/>
</dbReference>
<evidence type="ECO:0000259" key="7">
    <source>
        <dbReference type="Pfam" id="PF00534"/>
    </source>
</evidence>
<dbReference type="STRING" id="1797291.A2V47_02475"/>
<keyword evidence="3" id="KW-0313">Glucose metabolism</keyword>
<gene>
    <name evidence="9" type="ORF">A2V47_02475</name>
</gene>
<dbReference type="GO" id="GO:0006006">
    <property type="term" value="P:glucose metabolic process"/>
    <property type="evidence" value="ECO:0007669"/>
    <property type="project" value="UniProtKB-KW"/>
</dbReference>
<dbReference type="EMBL" id="MEYH01000057">
    <property type="protein sequence ID" value="OGD15388.1"/>
    <property type="molecule type" value="Genomic_DNA"/>
</dbReference>
<sequence>MLEIVETKGKSINDYIDIIGKEEIESIKKLALPLQGKKVVHINATSFGGGVAEILSALVPLMKDVGIEAEWQVIKGSDDFFNVSKSIHNGLQGMDVPFTKEMKEIFLENNQLNEKLFEGEYDFVIIHDPQPVAILNYRKEKKGKWVWRFHIDPTNAQEKIWQFIKPFIEKHDTAIFTLKEYVKEDLKLKNIAIIPPAIDPLSPKNIDLDQEEIENIVTNYKVDPDRPIITQVSRFDPWKDPLGVIDMYRIVKKEVKDVQLVLIASIANEDAEGWEYYEKTARHAGEDYDIHLLSNLNGVGNLEVNAFQRASNVIIQKSLREGFGLVITEALWKGKPVVAANVGGIPLQVDNRRTGYLVGDISECAERVIHLLKNSEIANKMGTSGKEYVRKNFLITRLLKDYLNLFNHLK</sequence>
<keyword evidence="5 9" id="KW-0808">Transferase</keyword>
<evidence type="ECO:0000256" key="2">
    <source>
        <dbReference type="ARBA" id="ARBA00011738"/>
    </source>
</evidence>
<name>A0A1F5AAL7_9BACT</name>
<evidence type="ECO:0000313" key="9">
    <source>
        <dbReference type="EMBL" id="OGD15388.1"/>
    </source>
</evidence>
<evidence type="ECO:0000256" key="5">
    <source>
        <dbReference type="ARBA" id="ARBA00022679"/>
    </source>
</evidence>
<organism evidence="9 10">
    <name type="scientific">Candidatus Sediminicultor quintus</name>
    <dbReference type="NCBI Taxonomy" id="1797291"/>
    <lineage>
        <taxon>Bacteria</taxon>
        <taxon>Pseudomonadati</taxon>
        <taxon>Atribacterota</taxon>
        <taxon>Candidatus Phoenicimicrobiia</taxon>
        <taxon>Candidatus Pheonicimicrobiales</taxon>
        <taxon>Candidatus Phoenicimicrobiaceae</taxon>
        <taxon>Candidatus Sediminicultor</taxon>
    </lineage>
</organism>
<dbReference type="InterPro" id="IPR052078">
    <property type="entry name" value="Trehalose_Metab_GTase"/>
</dbReference>
<evidence type="ECO:0000256" key="1">
    <source>
        <dbReference type="ARBA" id="ARBA00009481"/>
    </source>
</evidence>
<comment type="caution">
    <text evidence="9">The sequence shown here is derived from an EMBL/GenBank/DDBJ whole genome shotgun (WGS) entry which is preliminary data.</text>
</comment>
<protein>
    <submittedName>
        <fullName evidence="9">Glycosyl transferase family 1</fullName>
    </submittedName>
</protein>
<evidence type="ECO:0000313" key="10">
    <source>
        <dbReference type="Proteomes" id="UP000177701"/>
    </source>
</evidence>
<dbReference type="Pfam" id="PF00534">
    <property type="entry name" value="Glycos_transf_1"/>
    <property type="match status" value="1"/>
</dbReference>
<evidence type="ECO:0000256" key="4">
    <source>
        <dbReference type="ARBA" id="ARBA00022676"/>
    </source>
</evidence>
<accession>A0A1F5AAL7</accession>
<feature type="domain" description="Glycosyl transferase family 1" evidence="7">
    <location>
        <begin position="216"/>
        <end position="387"/>
    </location>
</feature>
<evidence type="ECO:0000256" key="3">
    <source>
        <dbReference type="ARBA" id="ARBA00022526"/>
    </source>
</evidence>
<evidence type="ECO:0000256" key="6">
    <source>
        <dbReference type="ARBA" id="ARBA00023277"/>
    </source>
</evidence>
<proteinExistence type="inferred from homology"/>